<sequence>MQGRVRLPVAAPVQATVLPTDTITERGWPPLIWTRADRYRFCTDPAQVEQYMRSAVREKPGEIRRLMTGTVAPQLAAAPKVRWIGYASTMLNTIETNLDMLDTSEH</sequence>
<name>A0ABN3HKT6_9ACTN</name>
<protein>
    <submittedName>
        <fullName evidence="1">Uncharacterized protein</fullName>
    </submittedName>
</protein>
<dbReference type="Proteomes" id="UP001499986">
    <property type="component" value="Unassembled WGS sequence"/>
</dbReference>
<proteinExistence type="predicted"/>
<organism evidence="1 2">
    <name type="scientific">Streptomyces coeruleofuscus</name>
    <dbReference type="NCBI Taxonomy" id="66879"/>
    <lineage>
        <taxon>Bacteria</taxon>
        <taxon>Bacillati</taxon>
        <taxon>Actinomycetota</taxon>
        <taxon>Actinomycetes</taxon>
        <taxon>Kitasatosporales</taxon>
        <taxon>Streptomycetaceae</taxon>
        <taxon>Streptomyces</taxon>
    </lineage>
</organism>
<comment type="caution">
    <text evidence="1">The sequence shown here is derived from an EMBL/GenBank/DDBJ whole genome shotgun (WGS) entry which is preliminary data.</text>
</comment>
<evidence type="ECO:0000313" key="1">
    <source>
        <dbReference type="EMBL" id="GAA2382869.1"/>
    </source>
</evidence>
<gene>
    <name evidence="1" type="ORF">GCM10010255_06480</name>
</gene>
<reference evidence="1 2" key="1">
    <citation type="journal article" date="2019" name="Int. J. Syst. Evol. Microbiol.">
        <title>The Global Catalogue of Microorganisms (GCM) 10K type strain sequencing project: providing services to taxonomists for standard genome sequencing and annotation.</title>
        <authorList>
            <consortium name="The Broad Institute Genomics Platform"/>
            <consortium name="The Broad Institute Genome Sequencing Center for Infectious Disease"/>
            <person name="Wu L."/>
            <person name="Ma J."/>
        </authorList>
    </citation>
    <scope>NUCLEOTIDE SEQUENCE [LARGE SCALE GENOMIC DNA]</scope>
    <source>
        <strain evidence="1 2">JCM 4358</strain>
    </source>
</reference>
<evidence type="ECO:0000313" key="2">
    <source>
        <dbReference type="Proteomes" id="UP001499986"/>
    </source>
</evidence>
<accession>A0ABN3HKT6</accession>
<keyword evidence="2" id="KW-1185">Reference proteome</keyword>
<dbReference type="EMBL" id="BAAASE010000001">
    <property type="protein sequence ID" value="GAA2382869.1"/>
    <property type="molecule type" value="Genomic_DNA"/>
</dbReference>